<dbReference type="EMBL" id="JPRM01000002">
    <property type="protein sequence ID" value="KFF19825.1"/>
    <property type="molecule type" value="Genomic_DNA"/>
</dbReference>
<comment type="caution">
    <text evidence="1">The sequence shown here is derived from an EMBL/GenBank/DDBJ whole genome shotgun (WGS) entry which is preliminary data.</text>
</comment>
<accession>A0A086AT11</accession>
<organism evidence="1 3">
    <name type="scientific">Flavobacterium hydatis</name>
    <name type="common">Cytophaga aquatilis</name>
    <dbReference type="NCBI Taxonomy" id="991"/>
    <lineage>
        <taxon>Bacteria</taxon>
        <taxon>Pseudomonadati</taxon>
        <taxon>Bacteroidota</taxon>
        <taxon>Flavobacteriia</taxon>
        <taxon>Flavobacteriales</taxon>
        <taxon>Flavobacteriaceae</taxon>
        <taxon>Flavobacterium</taxon>
    </lineage>
</organism>
<name>A0A086AT11_FLAHY</name>
<dbReference type="Proteomes" id="UP000198424">
    <property type="component" value="Unassembled WGS sequence"/>
</dbReference>
<reference evidence="1 3" key="1">
    <citation type="submission" date="2014-07" db="EMBL/GenBank/DDBJ databases">
        <title>Genome of Flavobacterium hydatis DSM 2063.</title>
        <authorList>
            <person name="Pipes S.E."/>
            <person name="Stropko S.J."/>
            <person name="Newman J.D."/>
        </authorList>
    </citation>
    <scope>NUCLEOTIDE SEQUENCE [LARGE SCALE GENOMIC DNA]</scope>
    <source>
        <strain evidence="1 3">DSM 2063</strain>
    </source>
</reference>
<dbReference type="EMBL" id="MUGY01000025">
    <property type="protein sequence ID" value="OXA91607.1"/>
    <property type="molecule type" value="Genomic_DNA"/>
</dbReference>
<dbReference type="Proteomes" id="UP000028712">
    <property type="component" value="Unassembled WGS sequence"/>
</dbReference>
<reference evidence="2 4" key="2">
    <citation type="submission" date="2016-11" db="EMBL/GenBank/DDBJ databases">
        <title>Whole genomes of Flavobacteriaceae.</title>
        <authorList>
            <person name="Stine C."/>
            <person name="Li C."/>
            <person name="Tadesse D."/>
        </authorList>
    </citation>
    <scope>NUCLEOTIDE SEQUENCE [LARGE SCALE GENOMIC DNA]</scope>
    <source>
        <strain evidence="2 4">ATCC 29551</strain>
    </source>
</reference>
<dbReference type="AlphaFoldDB" id="A0A086AT11"/>
<evidence type="ECO:0000313" key="1">
    <source>
        <dbReference type="EMBL" id="KFF19825.1"/>
    </source>
</evidence>
<gene>
    <name evidence="2" type="ORF">B0A62_18230</name>
    <name evidence="1" type="ORF">IW20_01465</name>
</gene>
<dbReference type="OrthoDB" id="1117699at2"/>
<proteinExistence type="predicted"/>
<evidence type="ECO:0000313" key="4">
    <source>
        <dbReference type="Proteomes" id="UP000198424"/>
    </source>
</evidence>
<dbReference type="RefSeq" id="WP_035617838.1">
    <property type="nucleotide sequence ID" value="NZ_JBEWQG010000009.1"/>
</dbReference>
<evidence type="ECO:0000313" key="3">
    <source>
        <dbReference type="Proteomes" id="UP000028712"/>
    </source>
</evidence>
<evidence type="ECO:0000313" key="2">
    <source>
        <dbReference type="EMBL" id="OXA91607.1"/>
    </source>
</evidence>
<protein>
    <submittedName>
        <fullName evidence="1">Uncharacterized protein</fullName>
    </submittedName>
</protein>
<dbReference type="eggNOG" id="ENOG5030R37">
    <property type="taxonomic scope" value="Bacteria"/>
</dbReference>
<keyword evidence="4" id="KW-1185">Reference proteome</keyword>
<dbReference type="STRING" id="991.IW20_01465"/>
<sequence>MKLTFQLLFIFLSNITFSQDYREATIIFNDSSRVKGFGEIIGNTIYFKLKQEAKPEKWSYDIAKGLLYSGYGYSEKYEYVKFENNKKPKLMEVIEEGKLTLYKDSKAIYRDDSKFFEDGKFLSRRYSTTYSKQIYYVKRKNAEFATDITFSFKFRSKIFFSDCKQIIEKINNGKFHKKNIPEMIYYYNDYCDESENEDIN</sequence>